<organism evidence="2 3">
    <name type="scientific">Aythya fuligula</name>
    <name type="common">Tufted duck</name>
    <name type="synonym">Anas fuligula</name>
    <dbReference type="NCBI Taxonomy" id="219594"/>
    <lineage>
        <taxon>Eukaryota</taxon>
        <taxon>Metazoa</taxon>
        <taxon>Chordata</taxon>
        <taxon>Craniata</taxon>
        <taxon>Vertebrata</taxon>
        <taxon>Euteleostomi</taxon>
        <taxon>Archelosauria</taxon>
        <taxon>Archosauria</taxon>
        <taxon>Dinosauria</taxon>
        <taxon>Saurischia</taxon>
        <taxon>Theropoda</taxon>
        <taxon>Coelurosauria</taxon>
        <taxon>Aves</taxon>
        <taxon>Neognathae</taxon>
        <taxon>Galloanserae</taxon>
        <taxon>Anseriformes</taxon>
        <taxon>Anatidae</taxon>
        <taxon>Aythyinae</taxon>
        <taxon>Aythya</taxon>
    </lineage>
</organism>
<protein>
    <submittedName>
        <fullName evidence="3">Uncharacterized protein LOC116499670</fullName>
    </submittedName>
</protein>
<sequence>MLMSHSASPPGVRRARKDPPRAPWLFAFSTTTWAPHEAVLGHTFQLSCSRLQRGRAQLSLTWQEGIKRCFHLWLRPPAALLNLVLPEHQAPPNHLATEAHKLKPSFLRCYFLGCLEVVCKLSGEKGQAAAERFGKPASWRRGWRALSAAGEGSARTSSATPEEPQSKTSRDKETRPECFSLSKNKQQQKSRKLNPRPSSGSAENYEAGFSQRSLQLTSGYCW</sequence>
<evidence type="ECO:0000313" key="2">
    <source>
        <dbReference type="Proteomes" id="UP000504639"/>
    </source>
</evidence>
<dbReference type="AlphaFoldDB" id="A0A6J3EGC5"/>
<dbReference type="KEGG" id="aful:116499670"/>
<feature type="region of interest" description="Disordered" evidence="1">
    <location>
        <begin position="149"/>
        <end position="208"/>
    </location>
</feature>
<dbReference type="RefSeq" id="XP_032060368.1">
    <property type="nucleotide sequence ID" value="XM_032204477.1"/>
</dbReference>
<name>A0A6J3EGC5_AYTFU</name>
<reference evidence="3" key="1">
    <citation type="submission" date="2025-08" db="UniProtKB">
        <authorList>
            <consortium name="RefSeq"/>
        </authorList>
    </citation>
    <scope>IDENTIFICATION</scope>
    <source>
        <tissue evidence="3">Lung</tissue>
    </source>
</reference>
<keyword evidence="2" id="KW-1185">Reference proteome</keyword>
<dbReference type="InParanoid" id="A0A6J3EGC5"/>
<proteinExistence type="predicted"/>
<gene>
    <name evidence="3" type="primary">LOC116499670</name>
</gene>
<evidence type="ECO:0000313" key="3">
    <source>
        <dbReference type="RefSeq" id="XP_032060368.1"/>
    </source>
</evidence>
<accession>A0A6J3EGC5</accession>
<evidence type="ECO:0000256" key="1">
    <source>
        <dbReference type="SAM" id="MobiDB-lite"/>
    </source>
</evidence>
<dbReference type="Proteomes" id="UP000504639">
    <property type="component" value="Chromosome 1"/>
</dbReference>
<dbReference type="GeneID" id="116499670"/>
<feature type="compositionally biased region" description="Basic and acidic residues" evidence="1">
    <location>
        <begin position="164"/>
        <end position="176"/>
    </location>
</feature>